<evidence type="ECO:0000256" key="1">
    <source>
        <dbReference type="ARBA" id="ARBA00022989"/>
    </source>
</evidence>
<dbReference type="InterPro" id="IPR003609">
    <property type="entry name" value="Pan_app"/>
</dbReference>
<dbReference type="InterPro" id="IPR051527">
    <property type="entry name" value="KLR_subfamily_B"/>
</dbReference>
<dbReference type="RefSeq" id="XP_022291700.1">
    <property type="nucleotide sequence ID" value="XM_022435992.1"/>
</dbReference>
<keyword evidence="4" id="KW-1185">Reference proteome</keyword>
<dbReference type="CDD" id="cd00037">
    <property type="entry name" value="CLECT"/>
    <property type="match status" value="3"/>
</dbReference>
<dbReference type="SMART" id="SM00034">
    <property type="entry name" value="CLECT"/>
    <property type="match status" value="3"/>
</dbReference>
<feature type="domain" description="C-type lectin" evidence="3">
    <location>
        <begin position="127"/>
        <end position="241"/>
    </location>
</feature>
<dbReference type="GO" id="GO:0038023">
    <property type="term" value="F:signaling receptor activity"/>
    <property type="evidence" value="ECO:0007669"/>
    <property type="project" value="TreeGrafter"/>
</dbReference>
<evidence type="ECO:0000313" key="4">
    <source>
        <dbReference type="Proteomes" id="UP000694844"/>
    </source>
</evidence>
<proteinExistence type="predicted"/>
<dbReference type="PROSITE" id="PS50041">
    <property type="entry name" value="C_TYPE_LECTIN_2"/>
    <property type="match status" value="3"/>
</dbReference>
<keyword evidence="1" id="KW-1133">Transmembrane helix</keyword>
<keyword evidence="1" id="KW-0812">Transmembrane</keyword>
<name>A0A8B8AKJ2_CRAVI</name>
<reference evidence="5" key="1">
    <citation type="submission" date="2025-08" db="UniProtKB">
        <authorList>
            <consortium name="RefSeq"/>
        </authorList>
    </citation>
    <scope>IDENTIFICATION</scope>
    <source>
        <tissue evidence="5">Whole sample</tissue>
    </source>
</reference>
<dbReference type="Pfam" id="PF00059">
    <property type="entry name" value="Lectin_C"/>
    <property type="match status" value="3"/>
</dbReference>
<dbReference type="PANTHER" id="PTHR46784">
    <property type="entry name" value="KILLER CELL LECTIN-LIKE RECEPTOR SUBFAMILY B MEMBER 1"/>
    <property type="match status" value="1"/>
</dbReference>
<dbReference type="GO" id="GO:0005886">
    <property type="term" value="C:plasma membrane"/>
    <property type="evidence" value="ECO:0007669"/>
    <property type="project" value="TreeGrafter"/>
</dbReference>
<dbReference type="InterPro" id="IPR016187">
    <property type="entry name" value="CTDL_fold"/>
</dbReference>
<sequence length="528" mass="58613">MLVVNGYGQSLNTSGPLLTPIGQKQCMKECLRQGDCLSVNYWRSQLRCQLNPAVVGPGLALIPDSSGVYMEKSSQPQDLSTGPCSSISCAQTCTDLSNGGRTFCGPTERVYVDCPAGFLWRPAVSLCYKATDISMTWSDADAYCASIGARLAKLDTDAKISIVDSDYSGGALVTHQYYIGGSVVSGATSEWQWVGGTPIDPAFQTLYSLTLTDGHCLLWDFTTRLSMSQYACTFAFPALCEVPVTPVPQTTTTIPTTTTTQPLATTCPSHFRWSATNNLCYFVEEINFTWQDAKTNCESMGARLAILDTAAKLDLIFSDYMSALLLYWRYFIGGYFDDVIYDWKWINGSVIDPNHLMNYPVAGGPGVCLLWTDIDYLYDYPCDMVFPSICEIPIKGCPSNFRWDASLNMCYFVEETHMIWQDAKTNCESIGARLAILDTVAKLDLIWNDYMASTLLYYDYFIGGIFNDSVTDWKWINGSFIEPSFLMNYPVGGGTGMCLLWSDIFYIDEYPCDITLPSICEIPFPSPP</sequence>
<evidence type="ECO:0000259" key="3">
    <source>
        <dbReference type="PROSITE" id="PS50041"/>
    </source>
</evidence>
<dbReference type="InterPro" id="IPR016186">
    <property type="entry name" value="C-type_lectin-like/link_sf"/>
</dbReference>
<keyword evidence="1" id="KW-0472">Membrane</keyword>
<dbReference type="AlphaFoldDB" id="A0A8B8AKJ2"/>
<organism evidence="4 5">
    <name type="scientific">Crassostrea virginica</name>
    <name type="common">Eastern oyster</name>
    <dbReference type="NCBI Taxonomy" id="6565"/>
    <lineage>
        <taxon>Eukaryota</taxon>
        <taxon>Metazoa</taxon>
        <taxon>Spiralia</taxon>
        <taxon>Lophotrochozoa</taxon>
        <taxon>Mollusca</taxon>
        <taxon>Bivalvia</taxon>
        <taxon>Autobranchia</taxon>
        <taxon>Pteriomorphia</taxon>
        <taxon>Ostreida</taxon>
        <taxon>Ostreoidea</taxon>
        <taxon>Ostreidae</taxon>
        <taxon>Crassostrea</taxon>
    </lineage>
</organism>
<dbReference type="OrthoDB" id="6097821at2759"/>
<evidence type="ECO:0000256" key="2">
    <source>
        <dbReference type="ARBA" id="ARBA00023157"/>
    </source>
</evidence>
<dbReference type="Pfam" id="PF00024">
    <property type="entry name" value="PAN_1"/>
    <property type="match status" value="1"/>
</dbReference>
<accession>A0A8B8AKJ2</accession>
<dbReference type="Gene3D" id="3.10.100.10">
    <property type="entry name" value="Mannose-Binding Protein A, subunit A"/>
    <property type="match status" value="3"/>
</dbReference>
<keyword evidence="2" id="KW-1015">Disulfide bond</keyword>
<feature type="domain" description="C-type lectin" evidence="3">
    <location>
        <begin position="406"/>
        <end position="521"/>
    </location>
</feature>
<dbReference type="KEGG" id="cvn:111103013"/>
<dbReference type="PANTHER" id="PTHR46784:SF1">
    <property type="entry name" value="KILLER CELL LECTIN-LIKE RECEPTOR SUBFAMILY B MEMBER 1"/>
    <property type="match status" value="1"/>
</dbReference>
<protein>
    <submittedName>
        <fullName evidence="5">C-type mannose receptor 2-like isoform X1</fullName>
    </submittedName>
</protein>
<dbReference type="SUPFAM" id="SSF56436">
    <property type="entry name" value="C-type lectin-like"/>
    <property type="match status" value="3"/>
</dbReference>
<feature type="domain" description="C-type lectin" evidence="3">
    <location>
        <begin position="276"/>
        <end position="391"/>
    </location>
</feature>
<dbReference type="SUPFAM" id="SSF57414">
    <property type="entry name" value="Hairpin loop containing domain-like"/>
    <property type="match status" value="1"/>
</dbReference>
<dbReference type="GeneID" id="111103013"/>
<dbReference type="InterPro" id="IPR001304">
    <property type="entry name" value="C-type_lectin-like"/>
</dbReference>
<dbReference type="GO" id="GO:0009986">
    <property type="term" value="C:cell surface"/>
    <property type="evidence" value="ECO:0007669"/>
    <property type="project" value="TreeGrafter"/>
</dbReference>
<gene>
    <name evidence="5" type="primary">LOC111103013</name>
</gene>
<dbReference type="Proteomes" id="UP000694844">
    <property type="component" value="Chromosome 7"/>
</dbReference>
<evidence type="ECO:0000313" key="5">
    <source>
        <dbReference type="RefSeq" id="XP_022291700.1"/>
    </source>
</evidence>